<protein>
    <submittedName>
        <fullName evidence="8">Major facilitator family transporter</fullName>
    </submittedName>
</protein>
<evidence type="ECO:0000256" key="1">
    <source>
        <dbReference type="ARBA" id="ARBA00004141"/>
    </source>
</evidence>
<dbReference type="RefSeq" id="WP_044498417.1">
    <property type="nucleotide sequence ID" value="NZ_LK391969.1"/>
</dbReference>
<dbReference type="CDD" id="cd17328">
    <property type="entry name" value="MFS_spinster_like"/>
    <property type="match status" value="1"/>
</dbReference>
<accession>A0A078MAV2</accession>
<feature type="transmembrane region" description="Helical" evidence="6">
    <location>
        <begin position="262"/>
        <end position="282"/>
    </location>
</feature>
<feature type="transmembrane region" description="Helical" evidence="6">
    <location>
        <begin position="82"/>
        <end position="105"/>
    </location>
</feature>
<feature type="transmembrane region" description="Helical" evidence="6">
    <location>
        <begin position="49"/>
        <end position="70"/>
    </location>
</feature>
<evidence type="ECO:0000256" key="5">
    <source>
        <dbReference type="ARBA" id="ARBA00023136"/>
    </source>
</evidence>
<comment type="subcellular location">
    <subcellularLocation>
        <location evidence="1">Membrane</location>
        <topology evidence="1">Multi-pass membrane protein</topology>
    </subcellularLocation>
</comment>
<keyword evidence="3 6" id="KW-0812">Transmembrane</keyword>
<keyword evidence="5 6" id="KW-0472">Membrane</keyword>
<dbReference type="PATRIC" id="fig|1461581.3.peg.773"/>
<organism evidence="8">
    <name type="scientific">Pseudomonas saudimassiliensis</name>
    <dbReference type="NCBI Taxonomy" id="1461581"/>
    <lineage>
        <taxon>Bacteria</taxon>
        <taxon>Pseudomonadati</taxon>
        <taxon>Pseudomonadota</taxon>
        <taxon>Gammaproteobacteria</taxon>
        <taxon>Pseudomonadales</taxon>
        <taxon>Pseudomonadaceae</taxon>
        <taxon>Pseudomonas</taxon>
    </lineage>
</organism>
<evidence type="ECO:0000313" key="8">
    <source>
        <dbReference type="EMBL" id="CEA02552.1"/>
    </source>
</evidence>
<gene>
    <name evidence="8" type="ORF">BN1049_00789</name>
</gene>
<evidence type="ECO:0000256" key="4">
    <source>
        <dbReference type="ARBA" id="ARBA00022989"/>
    </source>
</evidence>
<evidence type="ECO:0000256" key="6">
    <source>
        <dbReference type="SAM" id="Phobius"/>
    </source>
</evidence>
<dbReference type="InterPro" id="IPR011701">
    <property type="entry name" value="MFS"/>
</dbReference>
<dbReference type="EMBL" id="LM997413">
    <property type="protein sequence ID" value="CEA02552.1"/>
    <property type="molecule type" value="Genomic_DNA"/>
</dbReference>
<dbReference type="PANTHER" id="PTHR23505">
    <property type="entry name" value="SPINSTER"/>
    <property type="match status" value="1"/>
</dbReference>
<dbReference type="OrthoDB" id="6057322at2"/>
<name>A0A078MAV2_9PSED</name>
<keyword evidence="2" id="KW-0813">Transport</keyword>
<evidence type="ECO:0000259" key="7">
    <source>
        <dbReference type="PROSITE" id="PS50850"/>
    </source>
</evidence>
<dbReference type="InterPro" id="IPR036259">
    <property type="entry name" value="MFS_trans_sf"/>
</dbReference>
<feature type="transmembrane region" description="Helical" evidence="6">
    <location>
        <begin position="331"/>
        <end position="353"/>
    </location>
</feature>
<sequence>MSATDIHTSRASHTVLALLVGGYASIFLGRQIMAVMIEPIKLEFGASDTAMGLISGLAFAVAYALMGLPAGGLADRHSRVRLLALCGVVWAITTVICGLAVSFPMLVVARMLVAVTEAPVTPASLSLIADLYPARNRSLAISCFTAAPTLSAIVGLSLGAWVIDTWGWRTGFHIIATPPLLISVLLALAVREPPRGRFDNPLHAGAPGLTLWRSAGQLLGNPHYRKLVAACAWFSFSGLAFAMWNTPFLIRSHGLSLQSAGILAGVVTGCSAAVGGLFSGWLSDRLNVRSPAWLLGLPLIGTGFTLLSMLLYLLWPPGIAFRVGAVDVPAAMLWCALAGFFTMWWVAPCFNLLTQMVSPWQRATAIALQTICTTLAGIGLGPLLTGALSDLLLPWSGGESLRHALLLVHLSLLLAMFLLWRLYRQQAFAPAQALPAT</sequence>
<feature type="domain" description="Major facilitator superfamily (MFS) profile" evidence="7">
    <location>
        <begin position="14"/>
        <end position="427"/>
    </location>
</feature>
<dbReference type="EMBL" id="LK391969">
    <property type="protein sequence ID" value="CEF25870.1"/>
    <property type="molecule type" value="Genomic_DNA"/>
</dbReference>
<feature type="transmembrane region" description="Helical" evidence="6">
    <location>
        <begin position="169"/>
        <end position="190"/>
    </location>
</feature>
<dbReference type="GO" id="GO:0016020">
    <property type="term" value="C:membrane"/>
    <property type="evidence" value="ECO:0007669"/>
    <property type="project" value="UniProtKB-SubCell"/>
</dbReference>
<dbReference type="PROSITE" id="PS50850">
    <property type="entry name" value="MFS"/>
    <property type="match status" value="1"/>
</dbReference>
<feature type="transmembrane region" description="Helical" evidence="6">
    <location>
        <begin position="365"/>
        <end position="384"/>
    </location>
</feature>
<dbReference type="InterPro" id="IPR044770">
    <property type="entry name" value="MFS_spinster-like"/>
</dbReference>
<dbReference type="AlphaFoldDB" id="A0A078MAV2"/>
<dbReference type="GO" id="GO:0022857">
    <property type="term" value="F:transmembrane transporter activity"/>
    <property type="evidence" value="ECO:0007669"/>
    <property type="project" value="InterPro"/>
</dbReference>
<dbReference type="Pfam" id="PF07690">
    <property type="entry name" value="MFS_1"/>
    <property type="match status" value="1"/>
</dbReference>
<feature type="transmembrane region" description="Helical" evidence="6">
    <location>
        <begin position="15"/>
        <end position="37"/>
    </location>
</feature>
<feature type="transmembrane region" description="Helical" evidence="6">
    <location>
        <begin position="294"/>
        <end position="315"/>
    </location>
</feature>
<evidence type="ECO:0000256" key="2">
    <source>
        <dbReference type="ARBA" id="ARBA00022448"/>
    </source>
</evidence>
<evidence type="ECO:0000256" key="3">
    <source>
        <dbReference type="ARBA" id="ARBA00022692"/>
    </source>
</evidence>
<dbReference type="SUPFAM" id="SSF103473">
    <property type="entry name" value="MFS general substrate transporter"/>
    <property type="match status" value="1"/>
</dbReference>
<feature type="transmembrane region" description="Helical" evidence="6">
    <location>
        <begin position="227"/>
        <end position="250"/>
    </location>
</feature>
<dbReference type="Gene3D" id="1.20.1250.20">
    <property type="entry name" value="MFS general substrate transporter like domains"/>
    <property type="match status" value="1"/>
</dbReference>
<feature type="transmembrane region" description="Helical" evidence="6">
    <location>
        <begin position="111"/>
        <end position="132"/>
    </location>
</feature>
<proteinExistence type="predicted"/>
<feature type="transmembrane region" description="Helical" evidence="6">
    <location>
        <begin position="404"/>
        <end position="423"/>
    </location>
</feature>
<reference evidence="8" key="1">
    <citation type="submission" date="2014-07" db="EMBL/GenBank/DDBJ databases">
        <authorList>
            <person name="Urmite Genomes Urmite Genomes"/>
        </authorList>
    </citation>
    <scope>NUCLEOTIDE SEQUENCE</scope>
    <source>
        <strain evidence="8">12M76_air</strain>
    </source>
</reference>
<keyword evidence="4 6" id="KW-1133">Transmembrane helix</keyword>
<dbReference type="InterPro" id="IPR020846">
    <property type="entry name" value="MFS_dom"/>
</dbReference>
<feature type="transmembrane region" description="Helical" evidence="6">
    <location>
        <begin position="139"/>
        <end position="163"/>
    </location>
</feature>
<dbReference type="PANTHER" id="PTHR23505:SF79">
    <property type="entry name" value="PROTEIN SPINSTER"/>
    <property type="match status" value="1"/>
</dbReference>